<dbReference type="SUPFAM" id="SSF55797">
    <property type="entry name" value="PR-1-like"/>
    <property type="match status" value="1"/>
</dbReference>
<comment type="caution">
    <text evidence="3">The sequence shown here is derived from an EMBL/GenBank/DDBJ whole genome shotgun (WGS) entry which is preliminary data.</text>
</comment>
<dbReference type="InterPro" id="IPR035940">
    <property type="entry name" value="CAP_sf"/>
</dbReference>
<proteinExistence type="predicted"/>
<gene>
    <name evidence="3" type="ORF">HNQ73_002975</name>
</gene>
<accession>A0A841KIW7</accession>
<feature type="domain" description="SCP" evidence="2">
    <location>
        <begin position="41"/>
        <end position="150"/>
    </location>
</feature>
<dbReference type="AlphaFoldDB" id="A0A841KIW7"/>
<dbReference type="InterPro" id="IPR014044">
    <property type="entry name" value="CAP_dom"/>
</dbReference>
<reference evidence="3 4" key="1">
    <citation type="submission" date="2020-08" db="EMBL/GenBank/DDBJ databases">
        <title>Genomic Encyclopedia of Type Strains, Phase IV (KMG-IV): sequencing the most valuable type-strain genomes for metagenomic binning, comparative biology and taxonomic classification.</title>
        <authorList>
            <person name="Goeker M."/>
        </authorList>
    </citation>
    <scope>NUCLEOTIDE SEQUENCE [LARGE SCALE GENOMIC DNA]</scope>
    <source>
        <strain evidence="3 4">DSM 101465</strain>
    </source>
</reference>
<feature type="signal peptide" evidence="1">
    <location>
        <begin position="1"/>
        <end position="20"/>
    </location>
</feature>
<organism evidence="3 4">
    <name type="scientific">Chelatococcus composti</name>
    <dbReference type="NCBI Taxonomy" id="1743235"/>
    <lineage>
        <taxon>Bacteria</taxon>
        <taxon>Pseudomonadati</taxon>
        <taxon>Pseudomonadota</taxon>
        <taxon>Alphaproteobacteria</taxon>
        <taxon>Hyphomicrobiales</taxon>
        <taxon>Chelatococcaceae</taxon>
        <taxon>Chelatococcus</taxon>
    </lineage>
</organism>
<dbReference type="PROSITE" id="PS51257">
    <property type="entry name" value="PROKAR_LIPOPROTEIN"/>
    <property type="match status" value="1"/>
</dbReference>
<protein>
    <submittedName>
        <fullName evidence="3">Uncharacterized protein YkwD</fullName>
    </submittedName>
</protein>
<dbReference type="Proteomes" id="UP000588017">
    <property type="component" value="Unassembled WGS sequence"/>
</dbReference>
<evidence type="ECO:0000313" key="3">
    <source>
        <dbReference type="EMBL" id="MBB6169333.1"/>
    </source>
</evidence>
<dbReference type="Pfam" id="PF00188">
    <property type="entry name" value="CAP"/>
    <property type="match status" value="1"/>
</dbReference>
<keyword evidence="1" id="KW-0732">Signal</keyword>
<dbReference type="PANTHER" id="PTHR31157:SF1">
    <property type="entry name" value="SCP DOMAIN-CONTAINING PROTEIN"/>
    <property type="match status" value="1"/>
</dbReference>
<dbReference type="Gene3D" id="3.40.33.10">
    <property type="entry name" value="CAP"/>
    <property type="match status" value="1"/>
</dbReference>
<evidence type="ECO:0000313" key="4">
    <source>
        <dbReference type="Proteomes" id="UP000588017"/>
    </source>
</evidence>
<dbReference type="EMBL" id="JACHEH010000007">
    <property type="protein sequence ID" value="MBB6169333.1"/>
    <property type="molecule type" value="Genomic_DNA"/>
</dbReference>
<dbReference type="RefSeq" id="WP_183335652.1">
    <property type="nucleotide sequence ID" value="NZ_BMHX01000007.1"/>
</dbReference>
<dbReference type="CDD" id="cd05379">
    <property type="entry name" value="CAP_bacterial"/>
    <property type="match status" value="1"/>
</dbReference>
<dbReference type="PANTHER" id="PTHR31157">
    <property type="entry name" value="SCP DOMAIN-CONTAINING PROTEIN"/>
    <property type="match status" value="1"/>
</dbReference>
<keyword evidence="4" id="KW-1185">Reference proteome</keyword>
<evidence type="ECO:0000259" key="2">
    <source>
        <dbReference type="Pfam" id="PF00188"/>
    </source>
</evidence>
<sequence length="164" mass="17337">MKAPVLVVSLALALAACTTAGSKRQTVDSVSSQAAPAAAAAVSRFRAANGLGPVTPDEALNAAARQQARAMAEKNLLSHDAAGSFWNRMNATGRRFTHGAENIAMGQRSLEEVVEDWRRSPEHRRNMLQSPASHIGFAHARAGGRNYWVLVIGGTAPRGPQPGM</sequence>
<feature type="chain" id="PRO_5032490924" evidence="1">
    <location>
        <begin position="21"/>
        <end position="164"/>
    </location>
</feature>
<evidence type="ECO:0000256" key="1">
    <source>
        <dbReference type="SAM" id="SignalP"/>
    </source>
</evidence>
<name>A0A841KIW7_9HYPH</name>